<dbReference type="AlphaFoldDB" id="U6MWD0"/>
<proteinExistence type="predicted"/>
<dbReference type="InterPro" id="IPR036397">
    <property type="entry name" value="RNaseH_sf"/>
</dbReference>
<dbReference type="PROSITE" id="PS50994">
    <property type="entry name" value="INTEGRASE"/>
    <property type="match status" value="1"/>
</dbReference>
<evidence type="ECO:0000313" key="2">
    <source>
        <dbReference type="EMBL" id="CDJ67323.1"/>
    </source>
</evidence>
<sequence length="131" mass="15056">MAHFVPAKKSFTAVCTVELLADPLIRYHDFPEGLISDRDSGFPWDLWQQLCSRFNMKCAMSSSYLPQSDAQTERVNRALEEMLCTYIQSEEREWECLLPALELAYNTTSHLFTELSPFEVMISKNADCCDS</sequence>
<reference evidence="2" key="2">
    <citation type="submission" date="2013-10" db="EMBL/GenBank/DDBJ databases">
        <authorList>
            <person name="Aslett M."/>
        </authorList>
    </citation>
    <scope>NUCLEOTIDE SEQUENCE [LARGE SCALE GENOMIC DNA]</scope>
    <source>
        <strain evidence="2">Houghton</strain>
    </source>
</reference>
<dbReference type="GO" id="GO:0015074">
    <property type="term" value="P:DNA integration"/>
    <property type="evidence" value="ECO:0007669"/>
    <property type="project" value="InterPro"/>
</dbReference>
<evidence type="ECO:0000313" key="3">
    <source>
        <dbReference type="Proteomes" id="UP000030754"/>
    </source>
</evidence>
<accession>U6MWD0</accession>
<dbReference type="GO" id="GO:0003676">
    <property type="term" value="F:nucleic acid binding"/>
    <property type="evidence" value="ECO:0007669"/>
    <property type="project" value="InterPro"/>
</dbReference>
<dbReference type="PANTHER" id="PTHR37984">
    <property type="entry name" value="PROTEIN CBG26694"/>
    <property type="match status" value="1"/>
</dbReference>
<dbReference type="PANTHER" id="PTHR37984:SF15">
    <property type="entry name" value="INTEGRASE CATALYTIC DOMAIN-CONTAINING PROTEIN"/>
    <property type="match status" value="1"/>
</dbReference>
<evidence type="ECO:0000259" key="1">
    <source>
        <dbReference type="PROSITE" id="PS50994"/>
    </source>
</evidence>
<feature type="domain" description="Integrase catalytic" evidence="1">
    <location>
        <begin position="1"/>
        <end position="125"/>
    </location>
</feature>
<dbReference type="OrthoDB" id="346089at2759"/>
<organism evidence="2 3">
    <name type="scientific">Eimeria necatrix</name>
    <dbReference type="NCBI Taxonomy" id="51315"/>
    <lineage>
        <taxon>Eukaryota</taxon>
        <taxon>Sar</taxon>
        <taxon>Alveolata</taxon>
        <taxon>Apicomplexa</taxon>
        <taxon>Conoidasida</taxon>
        <taxon>Coccidia</taxon>
        <taxon>Eucoccidiorida</taxon>
        <taxon>Eimeriorina</taxon>
        <taxon>Eimeriidae</taxon>
        <taxon>Eimeria</taxon>
    </lineage>
</organism>
<dbReference type="GeneID" id="25473612"/>
<dbReference type="RefSeq" id="XP_013435790.1">
    <property type="nucleotide sequence ID" value="XM_013580336.1"/>
</dbReference>
<keyword evidence="3" id="KW-1185">Reference proteome</keyword>
<dbReference type="VEuPathDB" id="ToxoDB:ENH_00034480"/>
<protein>
    <recommendedName>
        <fullName evidence="1">Integrase catalytic domain-containing protein</fullName>
    </recommendedName>
</protein>
<dbReference type="InterPro" id="IPR012337">
    <property type="entry name" value="RNaseH-like_sf"/>
</dbReference>
<reference evidence="2" key="1">
    <citation type="submission" date="2013-10" db="EMBL/GenBank/DDBJ databases">
        <title>Genomic analysis of the causative agents of coccidiosis in chickens.</title>
        <authorList>
            <person name="Reid A.J."/>
            <person name="Blake D."/>
            <person name="Billington K."/>
            <person name="Browne H."/>
            <person name="Dunn M."/>
            <person name="Hung S."/>
            <person name="Kawahara F."/>
            <person name="Miranda-Saavedra D."/>
            <person name="Mourier T."/>
            <person name="Nagra H."/>
            <person name="Otto T.D."/>
            <person name="Rawlings N."/>
            <person name="Sanchez A."/>
            <person name="Sanders M."/>
            <person name="Subramaniam C."/>
            <person name="Tay Y."/>
            <person name="Dear P."/>
            <person name="Doerig C."/>
            <person name="Gruber A."/>
            <person name="Parkinson J."/>
            <person name="Shirley M."/>
            <person name="Wan K.L."/>
            <person name="Berriman M."/>
            <person name="Tomley F."/>
            <person name="Pain A."/>
        </authorList>
    </citation>
    <scope>NUCLEOTIDE SEQUENCE [LARGE SCALE GENOMIC DNA]</scope>
    <source>
        <strain evidence="2">Houghton</strain>
    </source>
</reference>
<dbReference type="EMBL" id="HG724313">
    <property type="protein sequence ID" value="CDJ67323.1"/>
    <property type="molecule type" value="Genomic_DNA"/>
</dbReference>
<gene>
    <name evidence="2" type="ORF">ENH_00034480</name>
</gene>
<dbReference type="Proteomes" id="UP000030754">
    <property type="component" value="Unassembled WGS sequence"/>
</dbReference>
<dbReference type="SUPFAM" id="SSF53098">
    <property type="entry name" value="Ribonuclease H-like"/>
    <property type="match status" value="1"/>
</dbReference>
<name>U6MWD0_9EIME</name>
<dbReference type="Gene3D" id="3.30.420.10">
    <property type="entry name" value="Ribonuclease H-like superfamily/Ribonuclease H"/>
    <property type="match status" value="1"/>
</dbReference>
<dbReference type="InterPro" id="IPR001584">
    <property type="entry name" value="Integrase_cat-core"/>
</dbReference>
<dbReference type="InterPro" id="IPR050951">
    <property type="entry name" value="Retrovirus_Pol_polyprotein"/>
</dbReference>